<feature type="domain" description="HNH nuclease" evidence="2">
    <location>
        <begin position="507"/>
        <end position="560"/>
    </location>
</feature>
<feature type="compositionally biased region" description="Acidic residues" evidence="1">
    <location>
        <begin position="135"/>
        <end position="145"/>
    </location>
</feature>
<dbReference type="InterPro" id="IPR004919">
    <property type="entry name" value="GmrSD_N"/>
</dbReference>
<dbReference type="Pfam" id="PF03235">
    <property type="entry name" value="GmrSD_N"/>
    <property type="match status" value="1"/>
</dbReference>
<protein>
    <submittedName>
        <fullName evidence="3">DUF262 domain-containing protein</fullName>
    </submittedName>
</protein>
<name>A0AAU7DHK0_9BACT</name>
<evidence type="ECO:0000259" key="2">
    <source>
        <dbReference type="SMART" id="SM00507"/>
    </source>
</evidence>
<organism evidence="3">
    <name type="scientific">Telmatobacter sp. DSM 110680</name>
    <dbReference type="NCBI Taxonomy" id="3036704"/>
    <lineage>
        <taxon>Bacteria</taxon>
        <taxon>Pseudomonadati</taxon>
        <taxon>Acidobacteriota</taxon>
        <taxon>Terriglobia</taxon>
        <taxon>Terriglobales</taxon>
        <taxon>Acidobacteriaceae</taxon>
        <taxon>Telmatobacter</taxon>
    </lineage>
</organism>
<dbReference type="InterPro" id="IPR002711">
    <property type="entry name" value="HNH"/>
</dbReference>
<reference evidence="3" key="1">
    <citation type="submission" date="2023-03" db="EMBL/GenBank/DDBJ databases">
        <title>Edaphobacter sp.</title>
        <authorList>
            <person name="Huber K.J."/>
            <person name="Papendorf J."/>
            <person name="Pilke C."/>
            <person name="Bunk B."/>
            <person name="Sproeer C."/>
            <person name="Pester M."/>
        </authorList>
    </citation>
    <scope>NUCLEOTIDE SEQUENCE</scope>
    <source>
        <strain evidence="3">DSM 110680</strain>
    </source>
</reference>
<dbReference type="RefSeq" id="WP_348261794.1">
    <property type="nucleotide sequence ID" value="NZ_CP121196.1"/>
</dbReference>
<dbReference type="PANTHER" id="PTHR39639">
    <property type="entry name" value="CHROMOSOME 16, WHOLE GENOME SHOTGUN SEQUENCE"/>
    <property type="match status" value="1"/>
</dbReference>
<dbReference type="CDD" id="cd00085">
    <property type="entry name" value="HNHc"/>
    <property type="match status" value="1"/>
</dbReference>
<feature type="region of interest" description="Disordered" evidence="1">
    <location>
        <begin position="102"/>
        <end position="157"/>
    </location>
</feature>
<dbReference type="EMBL" id="CP121196">
    <property type="protein sequence ID" value="XBH16565.1"/>
    <property type="molecule type" value="Genomic_DNA"/>
</dbReference>
<dbReference type="InterPro" id="IPR003615">
    <property type="entry name" value="HNH_nuc"/>
</dbReference>
<dbReference type="Gene3D" id="1.10.30.50">
    <property type="match status" value="1"/>
</dbReference>
<dbReference type="AlphaFoldDB" id="A0AAU7DHK0"/>
<evidence type="ECO:0000256" key="1">
    <source>
        <dbReference type="SAM" id="MobiDB-lite"/>
    </source>
</evidence>
<sequence length="572" mass="65578">MSWREELKGQMKTPKRITEIAEQLANGEPSRRYRVRAILKWFGAARKGPKIVQDIQTVLSMAGLITVPALNETPIDDLVRFQSSSTLTAIIGDEVNLDSSYASVPPKNDPIPTEPVISNEVNNGISLGPLMSSEDQLEPENDEEQPTSKPDDHPVTSEIRDWTISSLREKKEKGQLVLQPHFQREYVWDLKPELPSRLIESVLLKIPIPPIYFGKAPQGHLEVIDGQQRLTTLMRFVGNEFSLRMLHAMSSLNGKFFKDLSTQQQERILDEPIRTIVIDAAENTELRYEIFERLNRGSMPLNEQEIRNCAYRGPFNELLAQLEREDNWRKVKGGVAPEQRYKEREMILRFFAFANRLQQYTGKLKQFLNEYMAQYAPKEPQQLKAHTTQFRQTIQNIYAVFGPKAGRLYDVDPHTNKGAWDSKFSILVFEIQASALMNRPIVKVQHSAEQIRELFLFTMLSDSALQDAISKRTGSTLQTNVRWTRFRDLVDPIINGTQVEPRFFDFAFRRALYDKFPICLLCKNQIHSFEDSTVDHITPYSKGGKTARENAQLAHRGCNARKNATTPVIEAT</sequence>
<dbReference type="PANTHER" id="PTHR39639:SF1">
    <property type="entry name" value="DUF262 DOMAIN-CONTAINING PROTEIN"/>
    <property type="match status" value="1"/>
</dbReference>
<proteinExistence type="predicted"/>
<dbReference type="GO" id="GO:0003676">
    <property type="term" value="F:nucleic acid binding"/>
    <property type="evidence" value="ECO:0007669"/>
    <property type="project" value="InterPro"/>
</dbReference>
<dbReference type="Pfam" id="PF01844">
    <property type="entry name" value="HNH"/>
    <property type="match status" value="1"/>
</dbReference>
<dbReference type="SMART" id="SM00507">
    <property type="entry name" value="HNHc"/>
    <property type="match status" value="1"/>
</dbReference>
<dbReference type="GO" id="GO:0008270">
    <property type="term" value="F:zinc ion binding"/>
    <property type="evidence" value="ECO:0007669"/>
    <property type="project" value="InterPro"/>
</dbReference>
<evidence type="ECO:0000313" key="3">
    <source>
        <dbReference type="EMBL" id="XBH16565.1"/>
    </source>
</evidence>
<accession>A0AAU7DHK0</accession>
<gene>
    <name evidence="3" type="ORF">P8935_18565</name>
</gene>
<dbReference type="GO" id="GO:0004519">
    <property type="term" value="F:endonuclease activity"/>
    <property type="evidence" value="ECO:0007669"/>
    <property type="project" value="InterPro"/>
</dbReference>